<dbReference type="SUPFAM" id="SSF47240">
    <property type="entry name" value="Ferritin-like"/>
    <property type="match status" value="1"/>
</dbReference>
<name>A0A316YU31_9BASI</name>
<keyword evidence="1" id="KW-0732">Signal</keyword>
<dbReference type="RefSeq" id="XP_025380278.1">
    <property type="nucleotide sequence ID" value="XM_025518638.1"/>
</dbReference>
<gene>
    <name evidence="2" type="ORF">FA10DRAFT_225178</name>
</gene>
<feature type="chain" id="PRO_5016437336" description="Stress response protein rds1p" evidence="1">
    <location>
        <begin position="18"/>
        <end position="304"/>
    </location>
</feature>
<dbReference type="Proteomes" id="UP000245768">
    <property type="component" value="Unassembled WGS sequence"/>
</dbReference>
<dbReference type="PANTHER" id="PTHR31694:SF26">
    <property type="entry name" value="OS05G0151100 PROTEIN"/>
    <property type="match status" value="1"/>
</dbReference>
<dbReference type="PANTHER" id="PTHR31694">
    <property type="entry name" value="DESICCATION-LIKE PROTEIN"/>
    <property type="match status" value="1"/>
</dbReference>
<reference evidence="2 3" key="1">
    <citation type="journal article" date="2018" name="Mol. Biol. Evol.">
        <title>Broad Genomic Sampling Reveals a Smut Pathogenic Ancestry of the Fungal Clade Ustilaginomycotina.</title>
        <authorList>
            <person name="Kijpornyongpan T."/>
            <person name="Mondo S.J."/>
            <person name="Barry K."/>
            <person name="Sandor L."/>
            <person name="Lee J."/>
            <person name="Lipzen A."/>
            <person name="Pangilinan J."/>
            <person name="LaButti K."/>
            <person name="Hainaut M."/>
            <person name="Henrissat B."/>
            <person name="Grigoriev I.V."/>
            <person name="Spatafora J.W."/>
            <person name="Aime M.C."/>
        </authorList>
    </citation>
    <scope>NUCLEOTIDE SEQUENCE [LARGE SCALE GENOMIC DNA]</scope>
    <source>
        <strain evidence="2 3">MCA 4198</strain>
    </source>
</reference>
<dbReference type="Pfam" id="PF13668">
    <property type="entry name" value="Ferritin_2"/>
    <property type="match status" value="1"/>
</dbReference>
<dbReference type="EMBL" id="KZ819634">
    <property type="protein sequence ID" value="PWN93080.1"/>
    <property type="molecule type" value="Genomic_DNA"/>
</dbReference>
<evidence type="ECO:0000256" key="1">
    <source>
        <dbReference type="SAM" id="SignalP"/>
    </source>
</evidence>
<keyword evidence="3" id="KW-1185">Reference proteome</keyword>
<proteinExistence type="predicted"/>
<dbReference type="GeneID" id="37040554"/>
<protein>
    <recommendedName>
        <fullName evidence="4">Stress response protein rds1p</fullName>
    </recommendedName>
</protein>
<dbReference type="OrthoDB" id="1001765at2759"/>
<dbReference type="STRING" id="215250.A0A316YU31"/>
<accession>A0A316YU31</accession>
<dbReference type="InterPro" id="IPR009078">
    <property type="entry name" value="Ferritin-like_SF"/>
</dbReference>
<dbReference type="AlphaFoldDB" id="A0A316YU31"/>
<dbReference type="InterPro" id="IPR052965">
    <property type="entry name" value="Pigment-catalase-like"/>
</dbReference>
<dbReference type="InParanoid" id="A0A316YU31"/>
<sequence>MIAPVAAGLAALSMVAAAPVEQTIAKRAAPGQADIDTVILNYALTLENLENAFYRDHLPSKAAFSKAGYPSWVHDRFTEIGGHEKAHVAFLSKALGDKAVKECTYDFGVTGVKSFIATSQLLEGVGVSAYLGAAQNITNTDYLTAAGSILTTESRHSAWVQSSVAKSDAYGATQDTPLNFNQTYSLAAPLIKSCPKSNAALPVTAFPAASISPAAPKVGQTVTVTSSKLKSGQKLAFITGGGVVAFADINDGKAKLPAAVGFGRTYGVIVPGDAKTVTDENTVAGPVAFDILPTASEAAAFYSQ</sequence>
<feature type="signal peptide" evidence="1">
    <location>
        <begin position="1"/>
        <end position="17"/>
    </location>
</feature>
<organism evidence="2 3">
    <name type="scientific">Acaromyces ingoldii</name>
    <dbReference type="NCBI Taxonomy" id="215250"/>
    <lineage>
        <taxon>Eukaryota</taxon>
        <taxon>Fungi</taxon>
        <taxon>Dikarya</taxon>
        <taxon>Basidiomycota</taxon>
        <taxon>Ustilaginomycotina</taxon>
        <taxon>Exobasidiomycetes</taxon>
        <taxon>Exobasidiales</taxon>
        <taxon>Cryptobasidiaceae</taxon>
        <taxon>Acaromyces</taxon>
    </lineage>
</organism>
<evidence type="ECO:0000313" key="2">
    <source>
        <dbReference type="EMBL" id="PWN93080.1"/>
    </source>
</evidence>
<evidence type="ECO:0008006" key="4">
    <source>
        <dbReference type="Google" id="ProtNLM"/>
    </source>
</evidence>
<evidence type="ECO:0000313" key="3">
    <source>
        <dbReference type="Proteomes" id="UP000245768"/>
    </source>
</evidence>